<organism evidence="1 2">
    <name type="scientific">Desulfocucumis palustris</name>
    <dbReference type="NCBI Taxonomy" id="1898651"/>
    <lineage>
        <taxon>Bacteria</taxon>
        <taxon>Bacillati</taxon>
        <taxon>Bacillota</taxon>
        <taxon>Clostridia</taxon>
        <taxon>Eubacteriales</taxon>
        <taxon>Desulfocucumaceae</taxon>
        <taxon>Desulfocucumis</taxon>
    </lineage>
</organism>
<evidence type="ECO:0000313" key="2">
    <source>
        <dbReference type="Proteomes" id="UP000239549"/>
    </source>
</evidence>
<dbReference type="InterPro" id="IPR021377">
    <property type="entry name" value="DUF3006"/>
</dbReference>
<dbReference type="Proteomes" id="UP000239549">
    <property type="component" value="Unassembled WGS sequence"/>
</dbReference>
<sequence>MLIIDRFEGEWAVIELGRKVFKIPRLLLPPEAGEGDVVNLEVSLDRESTEKLKRETEKLADSLFEE</sequence>
<evidence type="ECO:0008006" key="3">
    <source>
        <dbReference type="Google" id="ProtNLM"/>
    </source>
</evidence>
<dbReference type="OrthoDB" id="164847at2"/>
<gene>
    <name evidence="1" type="ORF">DCCM_4362</name>
</gene>
<name>A0A2L2XFW0_9FIRM</name>
<dbReference type="Pfam" id="PF11213">
    <property type="entry name" value="DUF3006"/>
    <property type="match status" value="1"/>
</dbReference>
<dbReference type="AlphaFoldDB" id="A0A2L2XFW0"/>
<proteinExistence type="predicted"/>
<accession>A0A2L2XFW0</accession>
<reference evidence="2" key="1">
    <citation type="submission" date="2018-02" db="EMBL/GenBank/DDBJ databases">
        <title>Genome sequence of Desulfocucumis palustris strain NAW-5.</title>
        <authorList>
            <person name="Watanabe M."/>
            <person name="Kojima H."/>
            <person name="Fukui M."/>
        </authorList>
    </citation>
    <scope>NUCLEOTIDE SEQUENCE [LARGE SCALE GENOMIC DNA]</scope>
    <source>
        <strain evidence="2">NAW-5</strain>
    </source>
</reference>
<keyword evidence="2" id="KW-1185">Reference proteome</keyword>
<dbReference type="EMBL" id="BFAV01000157">
    <property type="protein sequence ID" value="GBF35239.1"/>
    <property type="molecule type" value="Genomic_DNA"/>
</dbReference>
<evidence type="ECO:0000313" key="1">
    <source>
        <dbReference type="EMBL" id="GBF35239.1"/>
    </source>
</evidence>
<dbReference type="RefSeq" id="WP_104373322.1">
    <property type="nucleotide sequence ID" value="NZ_BFAV01000157.1"/>
</dbReference>
<protein>
    <recommendedName>
        <fullName evidence="3">DUF3006 domain-containing protein</fullName>
    </recommendedName>
</protein>
<dbReference type="Gene3D" id="6.20.120.50">
    <property type="match status" value="1"/>
</dbReference>
<comment type="caution">
    <text evidence="1">The sequence shown here is derived from an EMBL/GenBank/DDBJ whole genome shotgun (WGS) entry which is preliminary data.</text>
</comment>